<dbReference type="Proteomes" id="UP000325577">
    <property type="component" value="Linkage Group LG11"/>
</dbReference>
<evidence type="ECO:0000313" key="2">
    <source>
        <dbReference type="Proteomes" id="UP000325577"/>
    </source>
</evidence>
<sequence>MSISTSFAALAIYATEGNRVSADNKEGKESMGLISRVKATASALMMMKEKENDQCWPTLPKHDRKMQPSLPFFAPEFDGLHCFETLIPN</sequence>
<accession>A0A5J5BS52</accession>
<proteinExistence type="predicted"/>
<dbReference type="OrthoDB" id="751010at2759"/>
<dbReference type="AlphaFoldDB" id="A0A5J5BS52"/>
<evidence type="ECO:0000313" key="1">
    <source>
        <dbReference type="EMBL" id="KAA8544552.1"/>
    </source>
</evidence>
<keyword evidence="2" id="KW-1185">Reference proteome</keyword>
<organism evidence="1 2">
    <name type="scientific">Nyssa sinensis</name>
    <dbReference type="NCBI Taxonomy" id="561372"/>
    <lineage>
        <taxon>Eukaryota</taxon>
        <taxon>Viridiplantae</taxon>
        <taxon>Streptophyta</taxon>
        <taxon>Embryophyta</taxon>
        <taxon>Tracheophyta</taxon>
        <taxon>Spermatophyta</taxon>
        <taxon>Magnoliopsida</taxon>
        <taxon>eudicotyledons</taxon>
        <taxon>Gunneridae</taxon>
        <taxon>Pentapetalae</taxon>
        <taxon>asterids</taxon>
        <taxon>Cornales</taxon>
        <taxon>Nyssaceae</taxon>
        <taxon>Nyssa</taxon>
    </lineage>
</organism>
<name>A0A5J5BS52_9ASTE</name>
<protein>
    <submittedName>
        <fullName evidence="1">Uncharacterized protein</fullName>
    </submittedName>
</protein>
<reference evidence="1 2" key="1">
    <citation type="submission" date="2019-09" db="EMBL/GenBank/DDBJ databases">
        <title>A chromosome-level genome assembly of the Chinese tupelo Nyssa sinensis.</title>
        <authorList>
            <person name="Yang X."/>
            <person name="Kang M."/>
            <person name="Yang Y."/>
            <person name="Xiong H."/>
            <person name="Wang M."/>
            <person name="Zhang Z."/>
            <person name="Wang Z."/>
            <person name="Wu H."/>
            <person name="Ma T."/>
            <person name="Liu J."/>
            <person name="Xi Z."/>
        </authorList>
    </citation>
    <scope>NUCLEOTIDE SEQUENCE [LARGE SCALE GENOMIC DNA]</scope>
    <source>
        <strain evidence="1">J267</strain>
        <tissue evidence="1">Leaf</tissue>
    </source>
</reference>
<gene>
    <name evidence="1" type="ORF">F0562_022589</name>
</gene>
<dbReference type="EMBL" id="CM018034">
    <property type="protein sequence ID" value="KAA8544552.1"/>
    <property type="molecule type" value="Genomic_DNA"/>
</dbReference>